<dbReference type="Pfam" id="PF00561">
    <property type="entry name" value="Abhydrolase_1"/>
    <property type="match status" value="1"/>
</dbReference>
<protein>
    <submittedName>
        <fullName evidence="2">Alpha/beta hydrolase</fullName>
    </submittedName>
</protein>
<reference evidence="2 3" key="1">
    <citation type="submission" date="2020-05" db="EMBL/GenBank/DDBJ databases">
        <title>Complete genome sequence of Gemmatimonas greenlandica TET16.</title>
        <authorList>
            <person name="Zeng Y."/>
        </authorList>
    </citation>
    <scope>NUCLEOTIDE SEQUENCE [LARGE SCALE GENOMIC DNA]</scope>
    <source>
        <strain evidence="2 3">TET16</strain>
    </source>
</reference>
<dbReference type="KEGG" id="ggr:HKW67_22065"/>
<dbReference type="InterPro" id="IPR000073">
    <property type="entry name" value="AB_hydrolase_1"/>
</dbReference>
<proteinExistence type="predicted"/>
<dbReference type="InterPro" id="IPR050266">
    <property type="entry name" value="AB_hydrolase_sf"/>
</dbReference>
<name>A0A6M4IYP7_9BACT</name>
<evidence type="ECO:0000259" key="1">
    <source>
        <dbReference type="Pfam" id="PF00561"/>
    </source>
</evidence>
<dbReference type="PANTHER" id="PTHR43798">
    <property type="entry name" value="MONOACYLGLYCEROL LIPASE"/>
    <property type="match status" value="1"/>
</dbReference>
<dbReference type="PRINTS" id="PR00111">
    <property type="entry name" value="ABHYDROLASE"/>
</dbReference>
<dbReference type="EMBL" id="CP053085">
    <property type="protein sequence ID" value="QJR38022.1"/>
    <property type="molecule type" value="Genomic_DNA"/>
</dbReference>
<keyword evidence="2" id="KW-0378">Hydrolase</keyword>
<dbReference type="AlphaFoldDB" id="A0A6M4IYP7"/>
<evidence type="ECO:0000313" key="2">
    <source>
        <dbReference type="EMBL" id="QJR38022.1"/>
    </source>
</evidence>
<dbReference type="InterPro" id="IPR029058">
    <property type="entry name" value="AB_hydrolase_fold"/>
</dbReference>
<gene>
    <name evidence="2" type="ORF">HKW67_22065</name>
</gene>
<sequence length="284" mass="29990">MRGEFVDLGGVRLYCYAFGERGVGEPIVLIHGAFTSSHLWQDVLPRLPKGYRVLVLDLLGHGRSDPPGTHQMTVAGHAMRVAALLDVLGVRRASLVGHGMGAAIAAVVAHEHPERVAHLLLVNPTMIGCQPGDVALSRRVARLVPFLSLWRRLSPGWLASALHAALLPCYAHRDVGARSLDLYLKSFRTRDGRDAALAQLSALSASRGDTTAALSPGAITCPVLLATASDDPFVPAARAVKLGEALRLAAPNGVTLRELPGVAHVAPEEAPDRLGALVAELLTG</sequence>
<accession>A0A6M4IYP7</accession>
<dbReference type="RefSeq" id="WP_171227458.1">
    <property type="nucleotide sequence ID" value="NZ_CP053085.1"/>
</dbReference>
<feature type="domain" description="AB hydrolase-1" evidence="1">
    <location>
        <begin position="26"/>
        <end position="124"/>
    </location>
</feature>
<dbReference type="Proteomes" id="UP000500938">
    <property type="component" value="Chromosome"/>
</dbReference>
<dbReference type="SUPFAM" id="SSF53474">
    <property type="entry name" value="alpha/beta-Hydrolases"/>
    <property type="match status" value="1"/>
</dbReference>
<dbReference type="Gene3D" id="3.40.50.1820">
    <property type="entry name" value="alpha/beta hydrolase"/>
    <property type="match status" value="1"/>
</dbReference>
<organism evidence="2 3">
    <name type="scientific">Gemmatimonas groenlandica</name>
    <dbReference type="NCBI Taxonomy" id="2732249"/>
    <lineage>
        <taxon>Bacteria</taxon>
        <taxon>Pseudomonadati</taxon>
        <taxon>Gemmatimonadota</taxon>
        <taxon>Gemmatimonadia</taxon>
        <taxon>Gemmatimonadales</taxon>
        <taxon>Gemmatimonadaceae</taxon>
        <taxon>Gemmatimonas</taxon>
    </lineage>
</organism>
<dbReference type="GO" id="GO:0016787">
    <property type="term" value="F:hydrolase activity"/>
    <property type="evidence" value="ECO:0007669"/>
    <property type="project" value="UniProtKB-KW"/>
</dbReference>
<keyword evidence="3" id="KW-1185">Reference proteome</keyword>
<evidence type="ECO:0000313" key="3">
    <source>
        <dbReference type="Proteomes" id="UP000500938"/>
    </source>
</evidence>